<feature type="transmembrane region" description="Helical" evidence="2">
    <location>
        <begin position="55"/>
        <end position="76"/>
    </location>
</feature>
<feature type="region of interest" description="Disordered" evidence="1">
    <location>
        <begin position="1"/>
        <end position="37"/>
    </location>
</feature>
<reference evidence="3 4" key="1">
    <citation type="submission" date="2019-06" db="EMBL/GenBank/DDBJ databases">
        <title>A chromosomal-level reference genome of Carpinus fangiana (Coryloideae, Betulaceae).</title>
        <authorList>
            <person name="Yang X."/>
            <person name="Wang Z."/>
            <person name="Zhang L."/>
            <person name="Hao G."/>
            <person name="Liu J."/>
            <person name="Yang Y."/>
        </authorList>
    </citation>
    <scope>NUCLEOTIDE SEQUENCE [LARGE SCALE GENOMIC DNA]</scope>
    <source>
        <strain evidence="3">Cfa_2016G</strain>
        <tissue evidence="3">Leaf</tissue>
    </source>
</reference>
<name>A0A5N6L2B4_9ROSI</name>
<dbReference type="EMBL" id="VIBQ01000070">
    <property type="protein sequence ID" value="KAB8596085.1"/>
    <property type="molecule type" value="Genomic_DNA"/>
</dbReference>
<evidence type="ECO:0000313" key="3">
    <source>
        <dbReference type="EMBL" id="KAB8596085.1"/>
    </source>
</evidence>
<gene>
    <name evidence="3" type="ORF">FH972_025794</name>
</gene>
<dbReference type="Proteomes" id="UP000327013">
    <property type="component" value="Unassembled WGS sequence"/>
</dbReference>
<dbReference type="PANTHER" id="PTHR35394">
    <property type="entry name" value="DUF3176 DOMAIN-CONTAINING PROTEIN"/>
    <property type="match status" value="1"/>
</dbReference>
<feature type="compositionally biased region" description="Basic and acidic residues" evidence="1">
    <location>
        <begin position="1"/>
        <end position="19"/>
    </location>
</feature>
<keyword evidence="2" id="KW-1133">Transmembrane helix</keyword>
<sequence>MDLRNAVDVDGHSVRDDKALQTGTGKPESPVRSSPQSSRLARYQMASALARLWKFELAAATFSLVAIAGIIITLAASDGKPLDDWHSVPPNIIVAFLAALVQLSFGAVLAESISQLKWIHFQEPHKLTDLQLFDEASRSRFGAVKLLLYTLWNSTTAAGSANESSDLLQDSTKMIDVNFIKFPPLSGSQSSETFVIPPLQQASHCSINLCARTYQNLSSVNGNFTFAWGPPARLKVRNVDQNTAPAGSDWLVFDPEVDAKIPPGFNNTFGISGLTAGEISGYLIELFNVAYTSSGTSLSNDPESSSYGDIFQTDRVAPIVTKVFNNTNDITRLMEQISQGITEAMRGGSNDEGESHAIVGTATHMVTVIKVRWAYLALPVVLTVVALVLLIIVILQTKSSGTMPWKSSCLGLLFHELSGWDDIKHNVNGQDDARRYADGMTAQIDATVGRPAFVNANALYNS</sequence>
<dbReference type="AlphaFoldDB" id="A0A5N6L2B4"/>
<dbReference type="Pfam" id="PF11374">
    <property type="entry name" value="DUF3176"/>
    <property type="match status" value="1"/>
</dbReference>
<feature type="transmembrane region" description="Helical" evidence="2">
    <location>
        <begin position="88"/>
        <end position="110"/>
    </location>
</feature>
<proteinExistence type="predicted"/>
<evidence type="ECO:0000256" key="1">
    <source>
        <dbReference type="SAM" id="MobiDB-lite"/>
    </source>
</evidence>
<feature type="transmembrane region" description="Helical" evidence="2">
    <location>
        <begin position="373"/>
        <end position="395"/>
    </location>
</feature>
<evidence type="ECO:0000256" key="2">
    <source>
        <dbReference type="SAM" id="Phobius"/>
    </source>
</evidence>
<keyword evidence="2" id="KW-0472">Membrane</keyword>
<protein>
    <submittedName>
        <fullName evidence="3">Uncharacterized protein</fullName>
    </submittedName>
</protein>
<organism evidence="3 4">
    <name type="scientific">Carpinus fangiana</name>
    <dbReference type="NCBI Taxonomy" id="176857"/>
    <lineage>
        <taxon>Eukaryota</taxon>
        <taxon>Viridiplantae</taxon>
        <taxon>Streptophyta</taxon>
        <taxon>Embryophyta</taxon>
        <taxon>Tracheophyta</taxon>
        <taxon>Spermatophyta</taxon>
        <taxon>Magnoliopsida</taxon>
        <taxon>eudicotyledons</taxon>
        <taxon>Gunneridae</taxon>
        <taxon>Pentapetalae</taxon>
        <taxon>rosids</taxon>
        <taxon>fabids</taxon>
        <taxon>Fagales</taxon>
        <taxon>Betulaceae</taxon>
        <taxon>Carpinus</taxon>
    </lineage>
</organism>
<dbReference type="PANTHER" id="PTHR35394:SF5">
    <property type="entry name" value="DUF3176 DOMAIN-CONTAINING PROTEIN"/>
    <property type="match status" value="1"/>
</dbReference>
<accession>A0A5N6L2B4</accession>
<dbReference type="InterPro" id="IPR021514">
    <property type="entry name" value="DUF3176"/>
</dbReference>
<keyword evidence="2" id="KW-0812">Transmembrane</keyword>
<evidence type="ECO:0000313" key="4">
    <source>
        <dbReference type="Proteomes" id="UP000327013"/>
    </source>
</evidence>
<dbReference type="OrthoDB" id="5242705at2759"/>
<keyword evidence="4" id="KW-1185">Reference proteome</keyword>
<comment type="caution">
    <text evidence="3">The sequence shown here is derived from an EMBL/GenBank/DDBJ whole genome shotgun (WGS) entry which is preliminary data.</text>
</comment>